<dbReference type="EMBL" id="JAESIY010000009">
    <property type="protein sequence ID" value="MBL3657872.1"/>
    <property type="molecule type" value="Genomic_DNA"/>
</dbReference>
<keyword evidence="2" id="KW-0489">Methyltransferase</keyword>
<keyword evidence="3" id="KW-1185">Reference proteome</keyword>
<dbReference type="GO" id="GO:0008757">
    <property type="term" value="F:S-adenosylmethionine-dependent methyltransferase activity"/>
    <property type="evidence" value="ECO:0007669"/>
    <property type="project" value="InterPro"/>
</dbReference>
<dbReference type="GO" id="GO:0032259">
    <property type="term" value="P:methylation"/>
    <property type="evidence" value="ECO:0007669"/>
    <property type="project" value="UniProtKB-KW"/>
</dbReference>
<comment type="caution">
    <text evidence="2">The sequence shown here is derived from an EMBL/GenBank/DDBJ whole genome shotgun (WGS) entry which is preliminary data.</text>
</comment>
<accession>A0A937F7J2</accession>
<gene>
    <name evidence="2" type="ORF">JL102_17105</name>
</gene>
<dbReference type="PANTHER" id="PTHR43861">
    <property type="entry name" value="TRANS-ACONITATE 2-METHYLTRANSFERASE-RELATED"/>
    <property type="match status" value="1"/>
</dbReference>
<sequence>MHYKELNQTLGNVDIYLLDQILKGRFENKNRILDAGCGEGRNLTYFNNNGHDIYGIDTDPMAIKMLQMMFKVIPKDHFLAGNLEALPWKDQFFDAIICSAVLHFAKDKASFKKMMLELTRVLRPRGVLFIRMASTIGLPFPKDPNFSFLISKEDIYEVEKEMGLVNVESIKSVIVEDKRSMLVWVLEKS</sequence>
<organism evidence="2 3">
    <name type="scientific">Fulvivirga sediminis</name>
    <dbReference type="NCBI Taxonomy" id="2803949"/>
    <lineage>
        <taxon>Bacteria</taxon>
        <taxon>Pseudomonadati</taxon>
        <taxon>Bacteroidota</taxon>
        <taxon>Cytophagia</taxon>
        <taxon>Cytophagales</taxon>
        <taxon>Fulvivirgaceae</taxon>
        <taxon>Fulvivirga</taxon>
    </lineage>
</organism>
<dbReference type="InterPro" id="IPR029063">
    <property type="entry name" value="SAM-dependent_MTases_sf"/>
</dbReference>
<dbReference type="Pfam" id="PF08241">
    <property type="entry name" value="Methyltransf_11"/>
    <property type="match status" value="1"/>
</dbReference>
<reference evidence="2" key="1">
    <citation type="submission" date="2021-01" db="EMBL/GenBank/DDBJ databases">
        <title>Fulvivirga kasyanovii gen. nov., sp nov., a novel member of the phylum Bacteroidetes isolated from seawater in a mussel farm.</title>
        <authorList>
            <person name="Zhao L.-H."/>
            <person name="Wang Z.-J."/>
        </authorList>
    </citation>
    <scope>NUCLEOTIDE SEQUENCE</scope>
    <source>
        <strain evidence="2">2943</strain>
    </source>
</reference>
<protein>
    <submittedName>
        <fullName evidence="2">Class I SAM-dependent methyltransferase</fullName>
    </submittedName>
</protein>
<evidence type="ECO:0000259" key="1">
    <source>
        <dbReference type="Pfam" id="PF08241"/>
    </source>
</evidence>
<evidence type="ECO:0000313" key="2">
    <source>
        <dbReference type="EMBL" id="MBL3657872.1"/>
    </source>
</evidence>
<dbReference type="SUPFAM" id="SSF53335">
    <property type="entry name" value="S-adenosyl-L-methionine-dependent methyltransferases"/>
    <property type="match status" value="1"/>
</dbReference>
<proteinExistence type="predicted"/>
<dbReference type="CDD" id="cd02440">
    <property type="entry name" value="AdoMet_MTases"/>
    <property type="match status" value="1"/>
</dbReference>
<evidence type="ECO:0000313" key="3">
    <source>
        <dbReference type="Proteomes" id="UP000659388"/>
    </source>
</evidence>
<dbReference type="InterPro" id="IPR013216">
    <property type="entry name" value="Methyltransf_11"/>
</dbReference>
<dbReference type="Proteomes" id="UP000659388">
    <property type="component" value="Unassembled WGS sequence"/>
</dbReference>
<keyword evidence="2" id="KW-0808">Transferase</keyword>
<name>A0A937F7J2_9BACT</name>
<dbReference type="RefSeq" id="WP_202245655.1">
    <property type="nucleotide sequence ID" value="NZ_JAESIY010000009.1"/>
</dbReference>
<feature type="domain" description="Methyltransferase type 11" evidence="1">
    <location>
        <begin position="33"/>
        <end position="130"/>
    </location>
</feature>
<dbReference type="Gene3D" id="3.40.50.150">
    <property type="entry name" value="Vaccinia Virus protein VP39"/>
    <property type="match status" value="1"/>
</dbReference>
<dbReference type="AlphaFoldDB" id="A0A937F7J2"/>